<keyword evidence="4" id="KW-1185">Reference proteome</keyword>
<evidence type="ECO:0000313" key="4">
    <source>
        <dbReference type="Proteomes" id="UP000237631"/>
    </source>
</evidence>
<dbReference type="InterPro" id="IPR000073">
    <property type="entry name" value="AB_hydrolase_1"/>
</dbReference>
<dbReference type="SUPFAM" id="SSF53474">
    <property type="entry name" value="alpha/beta-Hydrolases"/>
    <property type="match status" value="1"/>
</dbReference>
<accession>A0A2S6C899</accession>
<organism evidence="3 4">
    <name type="scientific">Cercospora berteroae</name>
    <dbReference type="NCBI Taxonomy" id="357750"/>
    <lineage>
        <taxon>Eukaryota</taxon>
        <taxon>Fungi</taxon>
        <taxon>Dikarya</taxon>
        <taxon>Ascomycota</taxon>
        <taxon>Pezizomycotina</taxon>
        <taxon>Dothideomycetes</taxon>
        <taxon>Dothideomycetidae</taxon>
        <taxon>Mycosphaerellales</taxon>
        <taxon>Mycosphaerellaceae</taxon>
        <taxon>Cercospora</taxon>
    </lineage>
</organism>
<dbReference type="GO" id="GO:0016747">
    <property type="term" value="F:acyltransferase activity, transferring groups other than amino-acyl groups"/>
    <property type="evidence" value="ECO:0007669"/>
    <property type="project" value="InterPro"/>
</dbReference>
<dbReference type="OrthoDB" id="9972683at2759"/>
<dbReference type="InterPro" id="IPR029058">
    <property type="entry name" value="AB_hydrolase_fold"/>
</dbReference>
<dbReference type="PANTHER" id="PTHR32268">
    <property type="entry name" value="HOMOSERINE O-ACETYLTRANSFERASE"/>
    <property type="match status" value="1"/>
</dbReference>
<dbReference type="InterPro" id="IPR008220">
    <property type="entry name" value="HAT_MetX-like"/>
</dbReference>
<protein>
    <recommendedName>
        <fullName evidence="2">AB hydrolase-1 domain-containing protein</fullName>
    </recommendedName>
</protein>
<feature type="domain" description="AB hydrolase-1" evidence="2">
    <location>
        <begin position="57"/>
        <end position="149"/>
    </location>
</feature>
<sequence>MTSEIQKHSLGDFTLKSGKTISNAFVAYKTFGSPSNPLIIFPTSYSLRISDNEWLIGSGLTLDTEKYFIVVPALFGNGESTSPSNTPDLRPFPDVTFYDNIQAQHDLVTKKLGFSHAKAVLGWSMGAGQAFQWATQFPDFMDVCVPYCGLAKTSEHDQESFKLVKEDGDGTEEEKVAGLKALGRVYAGWGFSQPFYRHQVYRTAETLGFKDLEDFMVGFWETWALDKDPENMLAMLHTWQAGDVSDQAPYNGDFDAAMKGIKAKILVMPCRTDLYFPPEDSEIEVEHMRPGVGELAIFESIGGHWAGGPGQSVEDSKFLQQKLTAQLNK</sequence>
<name>A0A2S6C899_9PEZI</name>
<dbReference type="EMBL" id="PNEN01000528">
    <property type="protein sequence ID" value="PPJ55964.1"/>
    <property type="molecule type" value="Genomic_DNA"/>
</dbReference>
<gene>
    <name evidence="3" type="ORF">CBER1_03603</name>
</gene>
<comment type="similarity">
    <text evidence="1">Belongs to the AB hydrolase superfamily. MetX family.</text>
</comment>
<dbReference type="Gene3D" id="3.40.50.1820">
    <property type="entry name" value="alpha/beta hydrolase"/>
    <property type="match status" value="1"/>
</dbReference>
<proteinExistence type="inferred from homology"/>
<comment type="caution">
    <text evidence="3">The sequence shown here is derived from an EMBL/GenBank/DDBJ whole genome shotgun (WGS) entry which is preliminary data.</text>
</comment>
<dbReference type="STRING" id="357750.A0A2S6C899"/>
<evidence type="ECO:0000256" key="1">
    <source>
        <dbReference type="ARBA" id="ARBA00006886"/>
    </source>
</evidence>
<evidence type="ECO:0000313" key="3">
    <source>
        <dbReference type="EMBL" id="PPJ55964.1"/>
    </source>
</evidence>
<evidence type="ECO:0000259" key="2">
    <source>
        <dbReference type="Pfam" id="PF00561"/>
    </source>
</evidence>
<dbReference type="NCBIfam" id="NF005757">
    <property type="entry name" value="PRK07581.1"/>
    <property type="match status" value="1"/>
</dbReference>
<dbReference type="Pfam" id="PF00561">
    <property type="entry name" value="Abhydrolase_1"/>
    <property type="match status" value="1"/>
</dbReference>
<reference evidence="4" key="1">
    <citation type="journal article" date="2017" name="bioRxiv">
        <title>Conservation of a gene cluster reveals novel cercosporin biosynthetic mechanisms and extends production to the genus Colletotrichum.</title>
        <authorList>
            <person name="de Jonge R."/>
            <person name="Ebert M.K."/>
            <person name="Huitt-Roehl C.R."/>
            <person name="Pal P."/>
            <person name="Suttle J.C."/>
            <person name="Spanner R.E."/>
            <person name="Neubauer J.D."/>
            <person name="Jurick W.M.II."/>
            <person name="Stott K.A."/>
            <person name="Secor G.A."/>
            <person name="Thomma B.P.H.J."/>
            <person name="Van de Peer Y."/>
            <person name="Townsend C.A."/>
            <person name="Bolton M.D."/>
        </authorList>
    </citation>
    <scope>NUCLEOTIDE SEQUENCE [LARGE SCALE GENOMIC DNA]</scope>
    <source>
        <strain evidence="4">CBS538.71</strain>
    </source>
</reference>
<dbReference type="AlphaFoldDB" id="A0A2S6C899"/>
<dbReference type="Proteomes" id="UP000237631">
    <property type="component" value="Unassembled WGS sequence"/>
</dbReference>
<dbReference type="PANTHER" id="PTHR32268:SF15">
    <property type="entry name" value="HOMOSERINE ACETYLTRANSFERASE FAMILY PROTEIN (AFU_ORTHOLOGUE AFUA_1G15350)"/>
    <property type="match status" value="1"/>
</dbReference>